<comment type="caution">
    <text evidence="2">The sequence shown here is derived from an EMBL/GenBank/DDBJ whole genome shotgun (WGS) entry which is preliminary data.</text>
</comment>
<name>A0A812IY86_9DINO</name>
<dbReference type="Proteomes" id="UP000604046">
    <property type="component" value="Unassembled WGS sequence"/>
</dbReference>
<dbReference type="EMBL" id="CAJNDS010000331">
    <property type="protein sequence ID" value="CAE7193162.1"/>
    <property type="molecule type" value="Genomic_DNA"/>
</dbReference>
<evidence type="ECO:0000256" key="1">
    <source>
        <dbReference type="SAM" id="MobiDB-lite"/>
    </source>
</evidence>
<reference evidence="2" key="1">
    <citation type="submission" date="2021-02" db="EMBL/GenBank/DDBJ databases">
        <authorList>
            <person name="Dougan E. K."/>
            <person name="Rhodes N."/>
            <person name="Thang M."/>
            <person name="Chan C."/>
        </authorList>
    </citation>
    <scope>NUCLEOTIDE SEQUENCE</scope>
</reference>
<dbReference type="AlphaFoldDB" id="A0A812IY86"/>
<evidence type="ECO:0000313" key="3">
    <source>
        <dbReference type="Proteomes" id="UP000604046"/>
    </source>
</evidence>
<evidence type="ECO:0000313" key="2">
    <source>
        <dbReference type="EMBL" id="CAE7193162.1"/>
    </source>
</evidence>
<organism evidence="2 3">
    <name type="scientific">Symbiodinium natans</name>
    <dbReference type="NCBI Taxonomy" id="878477"/>
    <lineage>
        <taxon>Eukaryota</taxon>
        <taxon>Sar</taxon>
        <taxon>Alveolata</taxon>
        <taxon>Dinophyceae</taxon>
        <taxon>Suessiales</taxon>
        <taxon>Symbiodiniaceae</taxon>
        <taxon>Symbiodinium</taxon>
    </lineage>
</organism>
<feature type="region of interest" description="Disordered" evidence="1">
    <location>
        <begin position="59"/>
        <end position="90"/>
    </location>
</feature>
<protein>
    <submittedName>
        <fullName evidence="2">RCHY1 protein</fullName>
    </submittedName>
</protein>
<feature type="compositionally biased region" description="Basic and acidic residues" evidence="1">
    <location>
        <begin position="59"/>
        <end position="75"/>
    </location>
</feature>
<sequence>MKETSTYLLNRASVLFGRPSYRKPSTEPEPGCLDGCFARFLGYPSGSTKAAVVTYGERKETERKAKTAKSMKEALQEAPFNSATGHRRHP</sequence>
<gene>
    <name evidence="2" type="primary">RCHY1</name>
    <name evidence="2" type="ORF">SNAT2548_LOCUS5202</name>
</gene>
<accession>A0A812IY86</accession>
<proteinExistence type="predicted"/>
<keyword evidence="3" id="KW-1185">Reference proteome</keyword>